<dbReference type="EMBL" id="OP548099">
    <property type="protein sequence ID" value="UYL65045.1"/>
    <property type="molecule type" value="Genomic_DNA"/>
</dbReference>
<evidence type="ECO:0000313" key="2">
    <source>
        <dbReference type="Proteomes" id="UP001156239"/>
    </source>
</evidence>
<reference evidence="1 2" key="1">
    <citation type="submission" date="2022-09" db="EMBL/GenBank/DDBJ databases">
        <title>Evolutionary Diversification of Methanotrophic Ca. Methanophagales (ANME-1) and Their Expansive Virome.</title>
        <authorList>
            <person name="Laso-Perez R."/>
            <person name="Wu F."/>
            <person name="Cremiere A."/>
            <person name="Speth D.R."/>
            <person name="Magyar J.S."/>
            <person name="Krupovic M."/>
            <person name="Orphan V."/>
        </authorList>
    </citation>
    <scope>NUCLEOTIDE SEQUENCE [LARGE SCALE GENOMIC DNA]</scope>
    <source>
        <strain evidence="1">PBV304</strain>
    </source>
</reference>
<keyword evidence="2" id="KW-1185">Reference proteome</keyword>
<proteinExistence type="predicted"/>
<gene>
    <name evidence="1" type="ORF">OBKJMPBA_00013</name>
</gene>
<sequence>MSEERKYVYMRKTRSGSGVRMRDGEIVYIASIKSLEAFLQGEQEYVAFAKMPYRQIPNENTERNLIYTYCDKCGAGRFFRKVGEDKWRCEVCGMEKTSTELIQQVRSILECD</sequence>
<accession>A0AA46TEX1</accession>
<evidence type="ECO:0000313" key="1">
    <source>
        <dbReference type="EMBL" id="UYL65045.1"/>
    </source>
</evidence>
<name>A0AA46TEX1_9VIRU</name>
<organism evidence="1 2">
    <name type="scientific">Methanophagales virus PBV304</name>
    <dbReference type="NCBI Taxonomy" id="3071309"/>
    <lineage>
        <taxon>Viruses</taxon>
        <taxon>Varidnaviria</taxon>
        <taxon>Abadenavirae</taxon>
        <taxon>Produgelaviricota</taxon>
        <taxon>Belvinaviricetes</taxon>
        <taxon>Coyopavirales</taxon>
        <taxon>Chaacviridae</taxon>
        <taxon>Homochaacvirus</taxon>
        <taxon>Homochaacvirus pescaderoense</taxon>
    </lineage>
</organism>
<dbReference type="Proteomes" id="UP001156239">
    <property type="component" value="Segment"/>
</dbReference>
<protein>
    <submittedName>
        <fullName evidence="1">Uncharacterized protein</fullName>
    </submittedName>
</protein>